<name>A0ABU5TRB4_9CYAN</name>
<proteinExistence type="predicted"/>
<dbReference type="Pfam" id="PF05419">
    <property type="entry name" value="GUN4"/>
    <property type="match status" value="1"/>
</dbReference>
<evidence type="ECO:0000259" key="1">
    <source>
        <dbReference type="Pfam" id="PF05419"/>
    </source>
</evidence>
<reference evidence="2 3" key="1">
    <citation type="submission" date="2023-12" db="EMBL/GenBank/DDBJ databases">
        <title>Baltic Sea Cyanobacteria.</title>
        <authorList>
            <person name="Delbaje E."/>
            <person name="Fewer D.P."/>
            <person name="Shishido T.K."/>
        </authorList>
    </citation>
    <scope>NUCLEOTIDE SEQUENCE [LARGE SCALE GENOMIC DNA]</scope>
    <source>
        <strain evidence="2 3">CCNP 1315</strain>
    </source>
</reference>
<evidence type="ECO:0000313" key="3">
    <source>
        <dbReference type="Proteomes" id="UP001301728"/>
    </source>
</evidence>
<feature type="domain" description="GUN4-like" evidence="1">
    <location>
        <begin position="36"/>
        <end position="171"/>
    </location>
</feature>
<dbReference type="CDD" id="cd16383">
    <property type="entry name" value="GUN4"/>
    <property type="match status" value="1"/>
</dbReference>
<dbReference type="Proteomes" id="UP001301728">
    <property type="component" value="Unassembled WGS sequence"/>
</dbReference>
<dbReference type="InterPro" id="IPR008629">
    <property type="entry name" value="GUN4-like"/>
</dbReference>
<evidence type="ECO:0000313" key="2">
    <source>
        <dbReference type="EMBL" id="MEA5517409.1"/>
    </source>
</evidence>
<organism evidence="2 3">
    <name type="scientific">Limnoraphis robusta CCNP1315</name>
    <dbReference type="NCBI Taxonomy" id="3110306"/>
    <lineage>
        <taxon>Bacteria</taxon>
        <taxon>Bacillati</taxon>
        <taxon>Cyanobacteriota</taxon>
        <taxon>Cyanophyceae</taxon>
        <taxon>Oscillatoriophycideae</taxon>
        <taxon>Oscillatoriales</taxon>
        <taxon>Sirenicapillariaceae</taxon>
        <taxon>Limnoraphis</taxon>
    </lineage>
</organism>
<keyword evidence="3" id="KW-1185">Reference proteome</keyword>
<dbReference type="PANTHER" id="PTHR34800">
    <property type="entry name" value="TETRAPYRROLE-BINDING PROTEIN, CHLOROPLASTIC"/>
    <property type="match status" value="1"/>
</dbReference>
<comment type="caution">
    <text evidence="2">The sequence shown here is derived from an EMBL/GenBank/DDBJ whole genome shotgun (WGS) entry which is preliminary data.</text>
</comment>
<dbReference type="PANTHER" id="PTHR34800:SF1">
    <property type="entry name" value="TETRAPYRROLE-BINDING PROTEIN, CHLOROPLASTIC"/>
    <property type="match status" value="1"/>
</dbReference>
<sequence>MVNRERIIVVLGVVSAIASLVIGMARTATVSELPHKKPDYERLSKMLAAGAFLKADRQTYRMMLMVLQKYPDQLSKSVYLTEEDIAKFPCEDLLKIDQLWDQYSRGKFSFRTQQKIWMNLQHRQISKSLSLSELFEHYSQEVNWRSAQSWKSYEELTFDFKANPGHLPALASGGSVTKDVQVKDLKQKTDVPLWGFNVNCVRANQDEPLMKCTPNLSPAIFSRLASCQLKN</sequence>
<dbReference type="SUPFAM" id="SSF140869">
    <property type="entry name" value="GUN4-like"/>
    <property type="match status" value="1"/>
</dbReference>
<protein>
    <submittedName>
        <fullName evidence="2">GUN4 domain-containing protein</fullName>
    </submittedName>
</protein>
<accession>A0ABU5TRB4</accession>
<dbReference type="EMBL" id="JAYGHT010000001">
    <property type="protein sequence ID" value="MEA5517409.1"/>
    <property type="molecule type" value="Genomic_DNA"/>
</dbReference>
<dbReference type="InterPro" id="IPR037215">
    <property type="entry name" value="GUN4-like_sf"/>
</dbReference>
<dbReference type="Gene3D" id="1.25.40.620">
    <property type="match status" value="1"/>
</dbReference>
<dbReference type="Gene3D" id="1.10.10.1770">
    <property type="entry name" value="Gun4-like"/>
    <property type="match status" value="1"/>
</dbReference>
<gene>
    <name evidence="2" type="ORF">VB854_00450</name>
</gene>
<dbReference type="RefSeq" id="WP_323273841.1">
    <property type="nucleotide sequence ID" value="NZ_JAYGHT010000001.1"/>
</dbReference>